<evidence type="ECO:0000313" key="5">
    <source>
        <dbReference type="Proteomes" id="UP001165060"/>
    </source>
</evidence>
<proteinExistence type="inferred from homology"/>
<evidence type="ECO:0008006" key="6">
    <source>
        <dbReference type="Google" id="ProtNLM"/>
    </source>
</evidence>
<feature type="domain" description="Hikeshi-like C-terminal" evidence="3">
    <location>
        <begin position="103"/>
        <end position="152"/>
    </location>
</feature>
<feature type="domain" description="Hikeshi-like N-terminal" evidence="2">
    <location>
        <begin position="2"/>
        <end position="88"/>
    </location>
</feature>
<dbReference type="PANTHER" id="PTHR12925:SF0">
    <property type="entry name" value="PROTEIN HIKESHI"/>
    <property type="match status" value="1"/>
</dbReference>
<evidence type="ECO:0000259" key="2">
    <source>
        <dbReference type="Pfam" id="PF05603"/>
    </source>
</evidence>
<evidence type="ECO:0000256" key="1">
    <source>
        <dbReference type="ARBA" id="ARBA00006623"/>
    </source>
</evidence>
<comment type="caution">
    <text evidence="4">The sequence shown here is derived from an EMBL/GenBank/DDBJ whole genome shotgun (WGS) entry which is preliminary data.</text>
</comment>
<dbReference type="InterPro" id="IPR031318">
    <property type="entry name" value="OPI10"/>
</dbReference>
<gene>
    <name evidence="4" type="ORF">TeGR_g1276</name>
</gene>
<dbReference type="Proteomes" id="UP001165060">
    <property type="component" value="Unassembled WGS sequence"/>
</dbReference>
<dbReference type="InterPro" id="IPR048364">
    <property type="entry name" value="Hikeshi-like_C"/>
</dbReference>
<protein>
    <recommendedName>
        <fullName evidence="6">Hikeshi-like domain-containing protein</fullName>
    </recommendedName>
</protein>
<dbReference type="EMBL" id="BRYB01001794">
    <property type="protein sequence ID" value="GMI33840.1"/>
    <property type="molecule type" value="Genomic_DNA"/>
</dbReference>
<dbReference type="Pfam" id="PF05603">
    <property type="entry name" value="Hikeshi-like_N"/>
    <property type="match status" value="1"/>
</dbReference>
<dbReference type="PANTHER" id="PTHR12925">
    <property type="entry name" value="HIKESHI FAMILY MEMBER"/>
    <property type="match status" value="1"/>
</dbReference>
<dbReference type="Pfam" id="PF21057">
    <property type="entry name" value="Hikeshi-like_C"/>
    <property type="match status" value="1"/>
</dbReference>
<comment type="similarity">
    <text evidence="1">Belongs to the OPI10 family.</text>
</comment>
<reference evidence="4 5" key="1">
    <citation type="journal article" date="2023" name="Commun. Biol.">
        <title>Genome analysis of Parmales, the sister group of diatoms, reveals the evolutionary specialization of diatoms from phago-mixotrophs to photoautotrophs.</title>
        <authorList>
            <person name="Ban H."/>
            <person name="Sato S."/>
            <person name="Yoshikawa S."/>
            <person name="Yamada K."/>
            <person name="Nakamura Y."/>
            <person name="Ichinomiya M."/>
            <person name="Sato N."/>
            <person name="Blanc-Mathieu R."/>
            <person name="Endo H."/>
            <person name="Kuwata A."/>
            <person name="Ogata H."/>
        </authorList>
    </citation>
    <scope>NUCLEOTIDE SEQUENCE [LARGE SCALE GENOMIC DNA]</scope>
</reference>
<keyword evidence="5" id="KW-1185">Reference proteome</keyword>
<accession>A0ABQ6MW87</accession>
<dbReference type="InterPro" id="IPR008493">
    <property type="entry name" value="Hikeshi-like_N"/>
</dbReference>
<name>A0ABQ6MW87_9STRA</name>
<evidence type="ECO:0000259" key="3">
    <source>
        <dbReference type="Pfam" id="PF21057"/>
    </source>
</evidence>
<sequence length="157" mass="16684">MSPTQFSLSLPAPSSVADLFVALADPSFPSTHGLAVYAALPGGEFRLLGAVTPSRPSAVLRTGWPADPAAAAAASVTVGVSVETLANLQNLGGAFAPPENRLRIALNVAKDLFNFMASFGKPEGGQMTVPVRCFEMWVGRFEDKYRKDPDFMLKIQD</sequence>
<evidence type="ECO:0000313" key="4">
    <source>
        <dbReference type="EMBL" id="GMI33840.1"/>
    </source>
</evidence>
<organism evidence="4 5">
    <name type="scientific">Tetraparma gracilis</name>
    <dbReference type="NCBI Taxonomy" id="2962635"/>
    <lineage>
        <taxon>Eukaryota</taxon>
        <taxon>Sar</taxon>
        <taxon>Stramenopiles</taxon>
        <taxon>Ochrophyta</taxon>
        <taxon>Bolidophyceae</taxon>
        <taxon>Parmales</taxon>
        <taxon>Triparmaceae</taxon>
        <taxon>Tetraparma</taxon>
    </lineage>
</organism>